<dbReference type="SUPFAM" id="SSF52540">
    <property type="entry name" value="P-loop containing nucleoside triphosphate hydrolases"/>
    <property type="match status" value="1"/>
</dbReference>
<dbReference type="Proteomes" id="UP001383192">
    <property type="component" value="Unassembled WGS sequence"/>
</dbReference>
<dbReference type="Gene3D" id="3.40.50.300">
    <property type="entry name" value="P-loop containing nucleotide triphosphate hydrolases"/>
    <property type="match status" value="1"/>
</dbReference>
<name>A0AAW0C058_9AGAR</name>
<dbReference type="AlphaFoldDB" id="A0AAW0C058"/>
<sequence length="368" mass="41147">MSHINPKIVSKGRRTVSLKNIPDRKTVVVNVMGATGSGKTTFINKASGGSLKVGMKLESCTSNIALSPTFSVDGYQVTLIDTPGFDDTSRSDMDILETITDFLAKQYEHGKKLAGVLYFHRISDIRMGGISRRNFRVFRELCGEDTLKNVVIVTNMWGSVAQDVAEAREVELMNNEAFFKSALDKGAQIVRHDDTPEMAREILRRLVEKKPIPLRIQLEMVEEGRDLSQTASAEELDSKINTEIVKHRKAVKGLRKTMEGKVLFAQAFISVRPLPIDALRSQDEASQEKLEEQRKQIQAEMDTVFAGNQRLACQFTAEQDLLQNKLEEVKRDATAQAGTDVNSLTLFSKGCARRKRPCEMIATSYDDN</sequence>
<accession>A0AAW0C058</accession>
<evidence type="ECO:0000259" key="1">
    <source>
        <dbReference type="Pfam" id="PF01926"/>
    </source>
</evidence>
<comment type="caution">
    <text evidence="2">The sequence shown here is derived from an EMBL/GenBank/DDBJ whole genome shotgun (WGS) entry which is preliminary data.</text>
</comment>
<keyword evidence="3" id="KW-1185">Reference proteome</keyword>
<dbReference type="InterPro" id="IPR006073">
    <property type="entry name" value="GTP-bd"/>
</dbReference>
<dbReference type="GO" id="GO:0005525">
    <property type="term" value="F:GTP binding"/>
    <property type="evidence" value="ECO:0007669"/>
    <property type="project" value="InterPro"/>
</dbReference>
<protein>
    <recommendedName>
        <fullName evidence="1">G domain-containing protein</fullName>
    </recommendedName>
</protein>
<evidence type="ECO:0000313" key="2">
    <source>
        <dbReference type="EMBL" id="KAK7032290.1"/>
    </source>
</evidence>
<reference evidence="2 3" key="1">
    <citation type="submission" date="2024-01" db="EMBL/GenBank/DDBJ databases">
        <title>A draft genome for a cacao thread blight-causing isolate of Paramarasmius palmivorus.</title>
        <authorList>
            <person name="Baruah I.K."/>
            <person name="Bukari Y."/>
            <person name="Amoako-Attah I."/>
            <person name="Meinhardt L.W."/>
            <person name="Bailey B.A."/>
            <person name="Cohen S.P."/>
        </authorList>
    </citation>
    <scope>NUCLEOTIDE SEQUENCE [LARGE SCALE GENOMIC DNA]</scope>
    <source>
        <strain evidence="2 3">GH-12</strain>
    </source>
</reference>
<proteinExistence type="predicted"/>
<dbReference type="EMBL" id="JAYKXP010000066">
    <property type="protein sequence ID" value="KAK7032290.1"/>
    <property type="molecule type" value="Genomic_DNA"/>
</dbReference>
<feature type="domain" description="G" evidence="1">
    <location>
        <begin position="29"/>
        <end position="93"/>
    </location>
</feature>
<organism evidence="2 3">
    <name type="scientific">Paramarasmius palmivorus</name>
    <dbReference type="NCBI Taxonomy" id="297713"/>
    <lineage>
        <taxon>Eukaryota</taxon>
        <taxon>Fungi</taxon>
        <taxon>Dikarya</taxon>
        <taxon>Basidiomycota</taxon>
        <taxon>Agaricomycotina</taxon>
        <taxon>Agaricomycetes</taxon>
        <taxon>Agaricomycetidae</taxon>
        <taxon>Agaricales</taxon>
        <taxon>Marasmiineae</taxon>
        <taxon>Marasmiaceae</taxon>
        <taxon>Paramarasmius</taxon>
    </lineage>
</organism>
<dbReference type="Pfam" id="PF01926">
    <property type="entry name" value="MMR_HSR1"/>
    <property type="match status" value="1"/>
</dbReference>
<dbReference type="CDD" id="cd00882">
    <property type="entry name" value="Ras_like_GTPase"/>
    <property type="match status" value="1"/>
</dbReference>
<dbReference type="InterPro" id="IPR027417">
    <property type="entry name" value="P-loop_NTPase"/>
</dbReference>
<evidence type="ECO:0000313" key="3">
    <source>
        <dbReference type="Proteomes" id="UP001383192"/>
    </source>
</evidence>
<gene>
    <name evidence="2" type="ORF">VNI00_013249</name>
</gene>